<dbReference type="HOGENOM" id="CLU_014015_10_0_1"/>
<dbReference type="PANTHER" id="PTHR12001:SF44">
    <property type="entry name" value="GERANYLGERANYL PYROPHOSPHATE SYNTHASE"/>
    <property type="match status" value="1"/>
</dbReference>
<dbReference type="PROSITE" id="PS00444">
    <property type="entry name" value="POLYPRENYL_SYNTHASE_2"/>
    <property type="match status" value="1"/>
</dbReference>
<dbReference type="SFLD" id="SFLDS00005">
    <property type="entry name" value="Isoprenoid_Synthase_Type_I"/>
    <property type="match status" value="1"/>
</dbReference>
<dbReference type="Pfam" id="PF00348">
    <property type="entry name" value="polyprenyl_synt"/>
    <property type="match status" value="1"/>
</dbReference>
<evidence type="ECO:0000256" key="2">
    <source>
        <dbReference type="ARBA" id="ARBA00022723"/>
    </source>
</evidence>
<dbReference type="PROSITE" id="PS00723">
    <property type="entry name" value="POLYPRENYL_SYNTHASE_1"/>
    <property type="match status" value="1"/>
</dbReference>
<sequence>MTDFLGYPFKYSDPADLSGFPLDNHYSILPLRVSKFINIAIEPAASATKEWVEALGIESRDLAVYGGITSRGHAVSWLFPDLPPPLIPLMVRLYEFICYWDDATDVLDKKSHEAIIEDANLAGASLFATGKLAPCEFKINELTLQAWLDIRAEGFAYNPETLPSILLDVFNSQPTQIRLDMSFEDYKEHRQLSSGVILYLRLAGYIHGFEVSQQEKDSVDHFLRKASLSASILNDIYSFRKEFDAHAKAGTLDMMQNAVALLMTSYGYTEEEAEHILKQEIRTLEKQALDEYMGWENPGSAVSDHLRLYVVTGMLFFGGLNYWMSHAERYHCTDLTTAKKERAQLIGNPSSGLRKLQSYPPPAAFALEKHIQTSEQKSETKSLTNGGNPLYQKLLSIEGHATSELDILSPFKKALAKEICTAPYNYIKSLPGKRTIARFIDALRSWFELPDTSVDIIKETTTILFNGSLLLDDIEDGSQLRRGRPAAHIIYGTSQTVNSATYLCIRACRLVEQLQYPSECRNVYLEELEVLSFGQSLDLYWKFHGQCPSMNDYLIMIDNKTGGFFRIALKLIAIEASAPPSHMDKLIHLITLLGRFYQIRDDYQNLTSDEYTAKKGFCDDLSEGKLSLPLIYTLQHSPAADRIRGLIFRRGSFTTGDLSPEIKSYILLEMKAASSLVYVRNVITELYNALLQTLDEVEVKIGINKRLRTLILALKV</sequence>
<dbReference type="EMBL" id="KN832897">
    <property type="protein sequence ID" value="KIM93250.1"/>
    <property type="molecule type" value="Genomic_DNA"/>
</dbReference>
<dbReference type="InterPro" id="IPR000092">
    <property type="entry name" value="Polyprenyl_synt"/>
</dbReference>
<keyword evidence="1" id="KW-0808">Transferase</keyword>
<dbReference type="Proteomes" id="UP000054321">
    <property type="component" value="Unassembled WGS sequence"/>
</dbReference>
<name>A0A0C3GAN0_OIDMZ</name>
<dbReference type="GO" id="GO:0004659">
    <property type="term" value="F:prenyltransferase activity"/>
    <property type="evidence" value="ECO:0007669"/>
    <property type="project" value="InterPro"/>
</dbReference>
<proteinExistence type="predicted"/>
<evidence type="ECO:0000256" key="3">
    <source>
        <dbReference type="ARBA" id="ARBA00022842"/>
    </source>
</evidence>
<keyword evidence="2" id="KW-0479">Metal-binding</keyword>
<dbReference type="OrthoDB" id="6921389at2759"/>
<reference evidence="5" key="2">
    <citation type="submission" date="2015-01" db="EMBL/GenBank/DDBJ databases">
        <title>Evolutionary Origins and Diversification of the Mycorrhizal Mutualists.</title>
        <authorList>
            <consortium name="DOE Joint Genome Institute"/>
            <consortium name="Mycorrhizal Genomics Consortium"/>
            <person name="Kohler A."/>
            <person name="Kuo A."/>
            <person name="Nagy L.G."/>
            <person name="Floudas D."/>
            <person name="Copeland A."/>
            <person name="Barry K.W."/>
            <person name="Cichocki N."/>
            <person name="Veneault-Fourrey C."/>
            <person name="LaButti K."/>
            <person name="Lindquist E.A."/>
            <person name="Lipzen A."/>
            <person name="Lundell T."/>
            <person name="Morin E."/>
            <person name="Murat C."/>
            <person name="Riley R."/>
            <person name="Ohm R."/>
            <person name="Sun H."/>
            <person name="Tunlid A."/>
            <person name="Henrissat B."/>
            <person name="Grigoriev I.V."/>
            <person name="Hibbett D.S."/>
            <person name="Martin F."/>
        </authorList>
    </citation>
    <scope>NUCLEOTIDE SEQUENCE [LARGE SCALE GENOMIC DNA]</scope>
    <source>
        <strain evidence="5">Zn</strain>
    </source>
</reference>
<dbReference type="GO" id="GO:0046165">
    <property type="term" value="P:alcohol biosynthetic process"/>
    <property type="evidence" value="ECO:0007669"/>
    <property type="project" value="UniProtKB-ARBA"/>
</dbReference>
<reference evidence="4 5" key="1">
    <citation type="submission" date="2014-04" db="EMBL/GenBank/DDBJ databases">
        <authorList>
            <consortium name="DOE Joint Genome Institute"/>
            <person name="Kuo A."/>
            <person name="Martino E."/>
            <person name="Perotto S."/>
            <person name="Kohler A."/>
            <person name="Nagy L.G."/>
            <person name="Floudas D."/>
            <person name="Copeland A."/>
            <person name="Barry K.W."/>
            <person name="Cichocki N."/>
            <person name="Veneault-Fourrey C."/>
            <person name="LaButti K."/>
            <person name="Lindquist E.A."/>
            <person name="Lipzen A."/>
            <person name="Lundell T."/>
            <person name="Morin E."/>
            <person name="Murat C."/>
            <person name="Sun H."/>
            <person name="Tunlid A."/>
            <person name="Henrissat B."/>
            <person name="Grigoriev I.V."/>
            <person name="Hibbett D.S."/>
            <person name="Martin F."/>
            <person name="Nordberg H.P."/>
            <person name="Cantor M.N."/>
            <person name="Hua S.X."/>
        </authorList>
    </citation>
    <scope>NUCLEOTIDE SEQUENCE [LARGE SCALE GENOMIC DNA]</scope>
    <source>
        <strain evidence="4 5">Zn</strain>
    </source>
</reference>
<gene>
    <name evidence="4" type="ORF">OIDMADRAFT_184782</name>
</gene>
<evidence type="ECO:0000313" key="5">
    <source>
        <dbReference type="Proteomes" id="UP000054321"/>
    </source>
</evidence>
<keyword evidence="3" id="KW-0460">Magnesium</keyword>
<dbReference type="GO" id="GO:0043386">
    <property type="term" value="P:mycotoxin biosynthetic process"/>
    <property type="evidence" value="ECO:0007669"/>
    <property type="project" value="UniProtKB-ARBA"/>
</dbReference>
<dbReference type="PANTHER" id="PTHR12001">
    <property type="entry name" value="GERANYLGERANYL PYROPHOSPHATE SYNTHASE"/>
    <property type="match status" value="1"/>
</dbReference>
<accession>A0A0C3GAN0</accession>
<evidence type="ECO:0000256" key="1">
    <source>
        <dbReference type="ARBA" id="ARBA00022679"/>
    </source>
</evidence>
<dbReference type="GO" id="GO:0008299">
    <property type="term" value="P:isoprenoid biosynthetic process"/>
    <property type="evidence" value="ECO:0007669"/>
    <property type="project" value="InterPro"/>
</dbReference>
<dbReference type="STRING" id="913774.A0A0C3GAN0"/>
<dbReference type="SUPFAM" id="SSF48576">
    <property type="entry name" value="Terpenoid synthases"/>
    <property type="match status" value="2"/>
</dbReference>
<evidence type="ECO:0000313" key="4">
    <source>
        <dbReference type="EMBL" id="KIM93250.1"/>
    </source>
</evidence>
<dbReference type="AlphaFoldDB" id="A0A0C3GAN0"/>
<dbReference type="Pfam" id="PF19086">
    <property type="entry name" value="Terpene_syn_C_2"/>
    <property type="match status" value="1"/>
</dbReference>
<dbReference type="InParanoid" id="A0A0C3GAN0"/>
<dbReference type="Gene3D" id="1.10.600.10">
    <property type="entry name" value="Farnesyl Diphosphate Synthase"/>
    <property type="match status" value="2"/>
</dbReference>
<keyword evidence="5" id="KW-1185">Reference proteome</keyword>
<dbReference type="InterPro" id="IPR008949">
    <property type="entry name" value="Isoprenoid_synthase_dom_sf"/>
</dbReference>
<protein>
    <submittedName>
        <fullName evidence="4">Uncharacterized protein</fullName>
    </submittedName>
</protein>
<organism evidence="4 5">
    <name type="scientific">Oidiodendron maius (strain Zn)</name>
    <dbReference type="NCBI Taxonomy" id="913774"/>
    <lineage>
        <taxon>Eukaryota</taxon>
        <taxon>Fungi</taxon>
        <taxon>Dikarya</taxon>
        <taxon>Ascomycota</taxon>
        <taxon>Pezizomycotina</taxon>
        <taxon>Leotiomycetes</taxon>
        <taxon>Leotiomycetes incertae sedis</taxon>
        <taxon>Myxotrichaceae</taxon>
        <taxon>Oidiodendron</taxon>
    </lineage>
</organism>
<dbReference type="GO" id="GO:0046872">
    <property type="term" value="F:metal ion binding"/>
    <property type="evidence" value="ECO:0007669"/>
    <property type="project" value="UniProtKB-KW"/>
</dbReference>
<dbReference type="InterPro" id="IPR033749">
    <property type="entry name" value="Polyprenyl_synt_CS"/>
</dbReference>